<dbReference type="GO" id="GO:0005886">
    <property type="term" value="C:plasma membrane"/>
    <property type="evidence" value="ECO:0007669"/>
    <property type="project" value="UniProtKB-SubCell"/>
</dbReference>
<feature type="transmembrane region" description="Helical" evidence="8">
    <location>
        <begin position="651"/>
        <end position="669"/>
    </location>
</feature>
<dbReference type="EMBL" id="FNNZ01000008">
    <property type="protein sequence ID" value="SDW76954.1"/>
    <property type="molecule type" value="Genomic_DNA"/>
</dbReference>
<keyword evidence="6 8" id="KW-0472">Membrane</keyword>
<gene>
    <name evidence="10" type="ORF">SAMN05421783_10892</name>
</gene>
<feature type="transmembrane region" description="Helical" evidence="8">
    <location>
        <begin position="211"/>
        <end position="235"/>
    </location>
</feature>
<dbReference type="GO" id="GO:0042773">
    <property type="term" value="P:ATP synthesis coupled electron transport"/>
    <property type="evidence" value="ECO:0007669"/>
    <property type="project" value="InterPro"/>
</dbReference>
<evidence type="ECO:0000256" key="1">
    <source>
        <dbReference type="ARBA" id="ARBA00004651"/>
    </source>
</evidence>
<evidence type="ECO:0000256" key="3">
    <source>
        <dbReference type="ARBA" id="ARBA00022692"/>
    </source>
</evidence>
<dbReference type="GO" id="GO:0008137">
    <property type="term" value="F:NADH dehydrogenase (ubiquinone) activity"/>
    <property type="evidence" value="ECO:0007669"/>
    <property type="project" value="InterPro"/>
</dbReference>
<feature type="transmembrane region" description="Helical" evidence="8">
    <location>
        <begin position="277"/>
        <end position="300"/>
    </location>
</feature>
<evidence type="ECO:0000313" key="10">
    <source>
        <dbReference type="EMBL" id="SDW76954.1"/>
    </source>
</evidence>
<keyword evidence="4 8" id="KW-1133">Transmembrane helix</keyword>
<name>A0A1H2W9J8_THIRO</name>
<feature type="transmembrane region" description="Helical" evidence="8">
    <location>
        <begin position="536"/>
        <end position="556"/>
    </location>
</feature>
<dbReference type="AlphaFoldDB" id="A0A1H2W9J8"/>
<dbReference type="RefSeq" id="WP_093031108.1">
    <property type="nucleotide sequence ID" value="NZ_FNNZ01000008.1"/>
</dbReference>
<protein>
    <submittedName>
        <fullName evidence="10">Formate hydrogenlyase subunit 3/Multisubunit Na+/H+ antiporter, MnhD subunit</fullName>
    </submittedName>
</protein>
<evidence type="ECO:0000256" key="2">
    <source>
        <dbReference type="ARBA" id="ARBA00022475"/>
    </source>
</evidence>
<feature type="transmembrane region" description="Helical" evidence="8">
    <location>
        <begin position="82"/>
        <end position="104"/>
    </location>
</feature>
<dbReference type="PRINTS" id="PR01437">
    <property type="entry name" value="NUOXDRDTASE4"/>
</dbReference>
<evidence type="ECO:0000256" key="8">
    <source>
        <dbReference type="SAM" id="Phobius"/>
    </source>
</evidence>
<feature type="transmembrane region" description="Helical" evidence="8">
    <location>
        <begin position="387"/>
        <end position="405"/>
    </location>
</feature>
<dbReference type="PANTHER" id="PTHR42682">
    <property type="entry name" value="HYDROGENASE-4 COMPONENT F"/>
    <property type="match status" value="1"/>
</dbReference>
<organism evidence="10 11">
    <name type="scientific">Thiocapsa roseopersicina</name>
    <dbReference type="NCBI Taxonomy" id="1058"/>
    <lineage>
        <taxon>Bacteria</taxon>
        <taxon>Pseudomonadati</taxon>
        <taxon>Pseudomonadota</taxon>
        <taxon>Gammaproteobacteria</taxon>
        <taxon>Chromatiales</taxon>
        <taxon>Chromatiaceae</taxon>
        <taxon>Thiocapsa</taxon>
    </lineage>
</organism>
<evidence type="ECO:0000259" key="9">
    <source>
        <dbReference type="Pfam" id="PF00361"/>
    </source>
</evidence>
<dbReference type="InterPro" id="IPR052175">
    <property type="entry name" value="ComplexI-like_HydComp"/>
</dbReference>
<feature type="transmembrane region" description="Helical" evidence="8">
    <location>
        <begin position="171"/>
        <end position="191"/>
    </location>
</feature>
<feature type="transmembrane region" description="Helical" evidence="8">
    <location>
        <begin position="6"/>
        <end position="28"/>
    </location>
</feature>
<dbReference type="OrthoDB" id="9768329at2"/>
<dbReference type="InterPro" id="IPR003918">
    <property type="entry name" value="NADH_UbQ_OxRdtase"/>
</dbReference>
<feature type="transmembrane region" description="Helical" evidence="8">
    <location>
        <begin position="307"/>
        <end position="330"/>
    </location>
</feature>
<feature type="transmembrane region" description="Helical" evidence="8">
    <location>
        <begin position="247"/>
        <end position="265"/>
    </location>
</feature>
<keyword evidence="10" id="KW-0456">Lyase</keyword>
<feature type="transmembrane region" description="Helical" evidence="8">
    <location>
        <begin position="40"/>
        <end position="62"/>
    </location>
</feature>
<dbReference type="PANTHER" id="PTHR42682:SF3">
    <property type="entry name" value="FORMATE HYDROGENLYASE SUBUNIT 3-RELATED"/>
    <property type="match status" value="1"/>
</dbReference>
<evidence type="ECO:0000256" key="5">
    <source>
        <dbReference type="ARBA" id="ARBA00023002"/>
    </source>
</evidence>
<evidence type="ECO:0000256" key="6">
    <source>
        <dbReference type="ARBA" id="ARBA00023136"/>
    </source>
</evidence>
<proteinExistence type="predicted"/>
<feature type="transmembrane region" description="Helical" evidence="8">
    <location>
        <begin position="140"/>
        <end position="159"/>
    </location>
</feature>
<comment type="subcellular location">
    <subcellularLocation>
        <location evidence="1">Cell membrane</location>
        <topology evidence="1">Multi-pass membrane protein</topology>
    </subcellularLocation>
    <subcellularLocation>
        <location evidence="7">Membrane</location>
        <topology evidence="7">Multi-pass membrane protein</topology>
    </subcellularLocation>
</comment>
<evidence type="ECO:0000313" key="11">
    <source>
        <dbReference type="Proteomes" id="UP000198816"/>
    </source>
</evidence>
<reference evidence="11" key="1">
    <citation type="submission" date="2016-10" db="EMBL/GenBank/DDBJ databases">
        <authorList>
            <person name="Varghese N."/>
            <person name="Submissions S."/>
        </authorList>
    </citation>
    <scope>NUCLEOTIDE SEQUENCE [LARGE SCALE GENOMIC DNA]</scope>
    <source>
        <strain evidence="11">DSM 217</strain>
    </source>
</reference>
<dbReference type="Pfam" id="PF00361">
    <property type="entry name" value="Proton_antipo_M"/>
    <property type="match status" value="1"/>
</dbReference>
<feature type="transmembrane region" description="Helical" evidence="8">
    <location>
        <begin position="342"/>
        <end position="367"/>
    </location>
</feature>
<dbReference type="InterPro" id="IPR001750">
    <property type="entry name" value="ND/Mrp_TM"/>
</dbReference>
<keyword evidence="11" id="KW-1185">Reference proteome</keyword>
<dbReference type="GO" id="GO:0016829">
    <property type="term" value="F:lyase activity"/>
    <property type="evidence" value="ECO:0007669"/>
    <property type="project" value="UniProtKB-KW"/>
</dbReference>
<dbReference type="NCBIfam" id="NF005086">
    <property type="entry name" value="PRK06521.1"/>
    <property type="match status" value="1"/>
</dbReference>
<feature type="domain" description="NADH:quinone oxidoreductase/Mrp antiporter transmembrane" evidence="9">
    <location>
        <begin position="136"/>
        <end position="421"/>
    </location>
</feature>
<dbReference type="GO" id="GO:0016491">
    <property type="term" value="F:oxidoreductase activity"/>
    <property type="evidence" value="ECO:0007669"/>
    <property type="project" value="UniProtKB-KW"/>
</dbReference>
<feature type="transmembrane region" description="Helical" evidence="8">
    <location>
        <begin position="482"/>
        <end position="503"/>
    </location>
</feature>
<evidence type="ECO:0000256" key="7">
    <source>
        <dbReference type="RuleBase" id="RU000320"/>
    </source>
</evidence>
<keyword evidence="5" id="KW-0560">Oxidoreductase</keyword>
<feature type="transmembrane region" description="Helical" evidence="8">
    <location>
        <begin position="432"/>
        <end position="461"/>
    </location>
</feature>
<evidence type="ECO:0000256" key="4">
    <source>
        <dbReference type="ARBA" id="ARBA00022989"/>
    </source>
</evidence>
<keyword evidence="2" id="KW-1003">Cell membrane</keyword>
<keyword evidence="3 7" id="KW-0812">Transmembrane</keyword>
<feature type="transmembrane region" description="Helical" evidence="8">
    <location>
        <begin position="116"/>
        <end position="134"/>
    </location>
</feature>
<dbReference type="STRING" id="1058.SAMN05421783_10892"/>
<accession>A0A1H2W9J8</accession>
<dbReference type="Proteomes" id="UP000198816">
    <property type="component" value="Unassembled WGS sequence"/>
</dbReference>
<sequence>MRIETALAIAGIAVALALGSAAVSLLAARFPKVVRFAAMPLTGLCGVAAILAGLGALLSGGAATATLPLGLPWLPWHVRIDALAGFFLLLIGLVTSAIGLYGPAYVRGLEQGRDSLVALGGFTGLFLAGMLLVVLADDAFLFMIAWEVMSLASYFLVAFQHEQAANRRAAFLYLLMAHVGGLSILLGFGVLASFGDGFAFASMRAAELSSVWASVAFGLVFIGFGMKAGLVPLHAWLPEAHPSAPSYISALMSGVMLKVAVYGFIRLVFDLIGDVQWTWGMAVLAIGSLSALTGALFALMQTDLKRLLAYSSVENLGIVFIALGLALIFIDTGHPLPGALAFVAALYHALNHALFKGLLFLGAGSILHSTHERDLEQMGGLLRRMPWTGLFFLIGCLSIAALPPFNGFVSEWLTFQAALQAWQLDSGVMRSLIPIATAVLALTGALVAATFVKVYGIAFLGQARSRHVRRARPGPWGIRAGQGLLAVLCVLLGLFPTLVIGLIDAVPRQLLGGGLPDAGSRGWLWLVPDAFETASYSAPLVTLLLIAIAVFVVWGLRRVGLRRVRRCDAWDCGFAPPTARMQYTATAFAQPIRRVFALLFRVEEAQVPRDDGGMRHQIKIGDRSWDALYLPLAGLVETAARRVVRLQSGNVRAYLGWTLLTLLVLLWIVSA</sequence>